<gene>
    <name evidence="1" type="ORF">CEPIT_LOCUS40992</name>
</gene>
<evidence type="ECO:0000313" key="1">
    <source>
        <dbReference type="EMBL" id="CAH9143849.1"/>
    </source>
</evidence>
<sequence length="114" mass="11873">MRITPSLSPSHSNNNSEAIAIAAATKSAAAAAGERIFFSMDWLIFSETRSAYEEVRVAAADAGLVVTVAGYFGATIDGRRRLDLARSPATPTRSASAMAQSATVMARSATTASF</sequence>
<dbReference type="EMBL" id="CAMAPF010001057">
    <property type="protein sequence ID" value="CAH9143849.1"/>
    <property type="molecule type" value="Genomic_DNA"/>
</dbReference>
<comment type="caution">
    <text evidence="1">The sequence shown here is derived from an EMBL/GenBank/DDBJ whole genome shotgun (WGS) entry which is preliminary data.</text>
</comment>
<proteinExistence type="predicted"/>
<reference evidence="1" key="1">
    <citation type="submission" date="2022-07" db="EMBL/GenBank/DDBJ databases">
        <authorList>
            <person name="Macas J."/>
            <person name="Novak P."/>
            <person name="Neumann P."/>
        </authorList>
    </citation>
    <scope>NUCLEOTIDE SEQUENCE</scope>
</reference>
<evidence type="ECO:0008006" key="3">
    <source>
        <dbReference type="Google" id="ProtNLM"/>
    </source>
</evidence>
<dbReference type="AlphaFoldDB" id="A0AAV0G7V8"/>
<protein>
    <recommendedName>
        <fullName evidence="3">Luciferase-like domain-containing protein</fullName>
    </recommendedName>
</protein>
<name>A0AAV0G7V8_9ASTE</name>
<keyword evidence="2" id="KW-1185">Reference proteome</keyword>
<evidence type="ECO:0000313" key="2">
    <source>
        <dbReference type="Proteomes" id="UP001152523"/>
    </source>
</evidence>
<accession>A0AAV0G7V8</accession>
<organism evidence="1 2">
    <name type="scientific">Cuscuta epithymum</name>
    <dbReference type="NCBI Taxonomy" id="186058"/>
    <lineage>
        <taxon>Eukaryota</taxon>
        <taxon>Viridiplantae</taxon>
        <taxon>Streptophyta</taxon>
        <taxon>Embryophyta</taxon>
        <taxon>Tracheophyta</taxon>
        <taxon>Spermatophyta</taxon>
        <taxon>Magnoliopsida</taxon>
        <taxon>eudicotyledons</taxon>
        <taxon>Gunneridae</taxon>
        <taxon>Pentapetalae</taxon>
        <taxon>asterids</taxon>
        <taxon>lamiids</taxon>
        <taxon>Solanales</taxon>
        <taxon>Convolvulaceae</taxon>
        <taxon>Cuscuteae</taxon>
        <taxon>Cuscuta</taxon>
        <taxon>Cuscuta subgen. Cuscuta</taxon>
    </lineage>
</organism>
<dbReference type="Proteomes" id="UP001152523">
    <property type="component" value="Unassembled WGS sequence"/>
</dbReference>